<accession>A0A1F4RBE2</accession>
<dbReference type="Gene3D" id="3.90.550.10">
    <property type="entry name" value="Spore Coat Polysaccharide Biosynthesis Protein SpsA, Chain A"/>
    <property type="match status" value="2"/>
</dbReference>
<dbReference type="InterPro" id="IPR019290">
    <property type="entry name" value="GlycosylTrfase-like_prok"/>
</dbReference>
<dbReference type="EMBL" id="METP01000040">
    <property type="protein sequence ID" value="OGC05485.1"/>
    <property type="molecule type" value="Genomic_DNA"/>
</dbReference>
<dbReference type="InterPro" id="IPR029044">
    <property type="entry name" value="Nucleotide-diphossugar_trans"/>
</dbReference>
<proteinExistence type="predicted"/>
<dbReference type="AlphaFoldDB" id="A0A1F4RBE2"/>
<reference evidence="2 3" key="1">
    <citation type="journal article" date="2016" name="Nat. Commun.">
        <title>Thousands of microbial genomes shed light on interconnected biogeochemical processes in an aquifer system.</title>
        <authorList>
            <person name="Anantharaman K."/>
            <person name="Brown C.T."/>
            <person name="Hug L.A."/>
            <person name="Sharon I."/>
            <person name="Castelle C.J."/>
            <person name="Probst A.J."/>
            <person name="Thomas B.C."/>
            <person name="Singh A."/>
            <person name="Wilkins M.J."/>
            <person name="Karaoz U."/>
            <person name="Brodie E.L."/>
            <person name="Williams K.H."/>
            <person name="Hubbard S.S."/>
            <person name="Banfield J.F."/>
        </authorList>
    </citation>
    <scope>NUCLEOTIDE SEQUENCE [LARGE SCALE GENOMIC DNA]</scope>
</reference>
<dbReference type="Pfam" id="PF10111">
    <property type="entry name" value="Glyco_tranf_2_2"/>
    <property type="match status" value="1"/>
</dbReference>
<feature type="domain" description="Glycosyltransferase 2-like prokaryotic type" evidence="1">
    <location>
        <begin position="57"/>
        <end position="183"/>
    </location>
</feature>
<organism evidence="2 3">
    <name type="scientific">candidate division WOR-1 bacterium RIFCSPLOWO2_02_FULL_46_20</name>
    <dbReference type="NCBI Taxonomy" id="1802567"/>
    <lineage>
        <taxon>Bacteria</taxon>
        <taxon>Bacillati</taxon>
        <taxon>Saganbacteria</taxon>
    </lineage>
</organism>
<evidence type="ECO:0000313" key="3">
    <source>
        <dbReference type="Proteomes" id="UP000176938"/>
    </source>
</evidence>
<dbReference type="PANTHER" id="PTHR22916">
    <property type="entry name" value="GLYCOSYLTRANSFERASE"/>
    <property type="match status" value="1"/>
</dbReference>
<sequence length="266" mass="31123">MQGVAGLEGTVYANIRVMLVSVIIPTYDRPEFTKEAIGSVEAQTIKDLEIIVVEDYSGCVSAARNFGVEQASGQYIAFLDSDDLWDKRKLETQLGFLHDYPEFKICYTNEKWVRNGEHLNPMRKHQKYHGWIFEKCLPLCIISCSSILMEREIFEGLGGFNESLPVCEDYDLWLRMSLKYPIAFLDEPLITKRGGHADQLSRQYWGMDRFRVKTLEKLLRLNLTDEQRRQIKSELSKKIEVLARGCWKHRRYPSSLFYCYKRLRLT</sequence>
<evidence type="ECO:0000313" key="2">
    <source>
        <dbReference type="EMBL" id="OGC05485.1"/>
    </source>
</evidence>
<protein>
    <recommendedName>
        <fullName evidence="1">Glycosyltransferase 2-like prokaryotic type domain-containing protein</fullName>
    </recommendedName>
</protein>
<evidence type="ECO:0000259" key="1">
    <source>
        <dbReference type="Pfam" id="PF10111"/>
    </source>
</evidence>
<dbReference type="SUPFAM" id="SSF53448">
    <property type="entry name" value="Nucleotide-diphospho-sugar transferases"/>
    <property type="match status" value="1"/>
</dbReference>
<gene>
    <name evidence="2" type="ORF">A3H38_05840</name>
</gene>
<dbReference type="GO" id="GO:0016757">
    <property type="term" value="F:glycosyltransferase activity"/>
    <property type="evidence" value="ECO:0007669"/>
    <property type="project" value="TreeGrafter"/>
</dbReference>
<name>A0A1F4RBE2_UNCSA</name>
<comment type="caution">
    <text evidence="2">The sequence shown here is derived from an EMBL/GenBank/DDBJ whole genome shotgun (WGS) entry which is preliminary data.</text>
</comment>
<dbReference type="PANTHER" id="PTHR22916:SF3">
    <property type="entry name" value="UDP-GLCNAC:BETAGAL BETA-1,3-N-ACETYLGLUCOSAMINYLTRANSFERASE-LIKE PROTEIN 1"/>
    <property type="match status" value="1"/>
</dbReference>
<dbReference type="Proteomes" id="UP000176938">
    <property type="component" value="Unassembled WGS sequence"/>
</dbReference>